<evidence type="ECO:0000259" key="10">
    <source>
        <dbReference type="SMART" id="SM00847"/>
    </source>
</evidence>
<name>A0A9P0DYG3_DIABA</name>
<dbReference type="AlphaFoldDB" id="A0A9P0DYG3"/>
<dbReference type="Gene3D" id="3.40.50.300">
    <property type="entry name" value="P-loop containing nucleotide triphosphate hydrolases"/>
    <property type="match status" value="2"/>
</dbReference>
<dbReference type="PROSITE" id="PS00690">
    <property type="entry name" value="DEAH_ATP_HELICASE"/>
    <property type="match status" value="1"/>
</dbReference>
<evidence type="ECO:0000313" key="12">
    <source>
        <dbReference type="Proteomes" id="UP001153709"/>
    </source>
</evidence>
<accession>A0A9P0DYG3</accession>
<keyword evidence="5" id="KW-0067">ATP-binding</keyword>
<dbReference type="Gene3D" id="3.30.160.20">
    <property type="match status" value="1"/>
</dbReference>
<dbReference type="PANTHER" id="PTHR18934:SF257">
    <property type="entry name" value="ATP-DEPENDENT RNA HELICASE DHX30"/>
    <property type="match status" value="1"/>
</dbReference>
<evidence type="ECO:0000256" key="2">
    <source>
        <dbReference type="ARBA" id="ARBA00022741"/>
    </source>
</evidence>
<evidence type="ECO:0000256" key="5">
    <source>
        <dbReference type="ARBA" id="ARBA00022840"/>
    </source>
</evidence>
<evidence type="ECO:0000259" key="8">
    <source>
        <dbReference type="SMART" id="SM00487"/>
    </source>
</evidence>
<dbReference type="CDD" id="cd17917">
    <property type="entry name" value="DEXHc_RHA-like"/>
    <property type="match status" value="1"/>
</dbReference>
<dbReference type="SUPFAM" id="SSF52540">
    <property type="entry name" value="P-loop containing nucleoside triphosphate hydrolases"/>
    <property type="match status" value="1"/>
</dbReference>
<evidence type="ECO:0000256" key="1">
    <source>
        <dbReference type="ARBA" id="ARBA00012552"/>
    </source>
</evidence>
<sequence length="1061" mass="121977">MFCQLCCNSAKTALYRQKYTIFKYIKGINCAQYFQGRNNSTALFNSIGTKSPYLGSCQVDTNTYGKIRIRNYVTNTDKEKYNQLKTKKPQIDNLLNFTNKYKETIPKQTFLDDFESNKVEQIYYAEREEIKNISKLFPMPKNTLHNIFNVVADETKNDSFKLAPSFKSIPTNRASSTWICTYSLKWPVEIKFLAKDHRKKVAADKAALSALTWLRANNKITAAGSPIIYDKEEVKQLTKSSIPEIQLNKNTLEIMDNIISTYETKMNPFVLKSQETSSDLLPESLKIAQEHELNPNLVKKKFLGFEKYIAKEKTTLPITPYKEQFIDLLNSNQIIIVRGQPGCGKSTRIPQYVLEAWARGDGLDGKTGMIAVTQPRRIAAISLAERVSSERNESVGRTVGHQVRLNSNFHPATGRILYCTTGILLRHVQSDSTLSQFSHIILDEAHERDVNTDLLMNLLKFSLNNNPHLKLIVMSATIDTDMFKKYFDGAPVIEIPGFTYPIDRYFVDSVDEVDLTKTKAMCESFAPAVIHEDVSKVIDYIDCTKPEGAILCFLPGWEDITKVQRMIPQRGHTAVYCLHSRLNDTEQFKIFSRPPPGTRKIILATNIAETSVTIDDVVYVVDTGIHKEQRFDTEKGIKCIDNHWISKASATQRSGRAGRVQPGQCYHLYTRSKYESFEEYSLPEIMRTSLTKIVLDSKAFSNNMETMTFMKTLPTPPEESTVSKAIEELKELELLDNNENLTPLGKRLAEFQLEPKLAKTLVNSYIFKCLSPIVDIITLFSTDIELFSSGLIDKETIKEIKSEFSKDSDHLAMMRLFEKFMEFDEVVDNRQIRQFCKDLSLIPHRMEMLRKLRKIHFDYLVDGLHDVLPFSDDSSDNDELVKAVLYSGIGNILQYRNWDIVKNRLKNNTNVLLTRNNHKATITPESVNYRRYKFPSNYLLYINETRSNIRRTTLVRECSFLTNLSVLLFSNRDLQINKVCDIDNNHTEDRKVELVVKNTNIKFICDERQAEKIIRCKEVIKSCYQYFITQLTSVGERNGDVNIIWDNILENINEIIKNSKN</sequence>
<keyword evidence="4" id="KW-0347">Helicase</keyword>
<dbReference type="Pfam" id="PF00271">
    <property type="entry name" value="Helicase_C"/>
    <property type="match status" value="1"/>
</dbReference>
<evidence type="ECO:0000256" key="6">
    <source>
        <dbReference type="ARBA" id="ARBA00022884"/>
    </source>
</evidence>
<dbReference type="OrthoDB" id="5600252at2759"/>
<evidence type="ECO:0000256" key="3">
    <source>
        <dbReference type="ARBA" id="ARBA00022801"/>
    </source>
</evidence>
<evidence type="ECO:0000256" key="4">
    <source>
        <dbReference type="ARBA" id="ARBA00022806"/>
    </source>
</evidence>
<dbReference type="FunFam" id="3.40.50.300:FF:000526">
    <property type="entry name" value="DExH-box ATP-dependent RNA helicase DExH3"/>
    <property type="match status" value="1"/>
</dbReference>
<dbReference type="InterPro" id="IPR014001">
    <property type="entry name" value="Helicase_ATP-bd"/>
</dbReference>
<keyword evidence="12" id="KW-1185">Reference proteome</keyword>
<dbReference type="InterPro" id="IPR007502">
    <property type="entry name" value="Helicase-assoc_dom"/>
</dbReference>
<proteinExistence type="inferred from homology"/>
<dbReference type="GO" id="GO:0002151">
    <property type="term" value="F:G-quadruplex RNA binding"/>
    <property type="evidence" value="ECO:0007669"/>
    <property type="project" value="TreeGrafter"/>
</dbReference>
<organism evidence="11 12">
    <name type="scientific">Diabrotica balteata</name>
    <name type="common">Banded cucumber beetle</name>
    <dbReference type="NCBI Taxonomy" id="107213"/>
    <lineage>
        <taxon>Eukaryota</taxon>
        <taxon>Metazoa</taxon>
        <taxon>Ecdysozoa</taxon>
        <taxon>Arthropoda</taxon>
        <taxon>Hexapoda</taxon>
        <taxon>Insecta</taxon>
        <taxon>Pterygota</taxon>
        <taxon>Neoptera</taxon>
        <taxon>Endopterygota</taxon>
        <taxon>Coleoptera</taxon>
        <taxon>Polyphaga</taxon>
        <taxon>Cucujiformia</taxon>
        <taxon>Chrysomeloidea</taxon>
        <taxon>Chrysomelidae</taxon>
        <taxon>Galerucinae</taxon>
        <taxon>Diabroticina</taxon>
        <taxon>Diabroticites</taxon>
        <taxon>Diabrotica</taxon>
    </lineage>
</organism>
<feature type="domain" description="Helicase C-terminal" evidence="9">
    <location>
        <begin position="561"/>
        <end position="661"/>
    </location>
</feature>
<reference evidence="11" key="1">
    <citation type="submission" date="2022-01" db="EMBL/GenBank/DDBJ databases">
        <authorList>
            <person name="King R."/>
        </authorList>
    </citation>
    <scope>NUCLEOTIDE SEQUENCE</scope>
</reference>
<dbReference type="FunFam" id="3.40.50.300:FF:001528">
    <property type="entry name" value="ATP-dependent RNA helicase YTHDC2"/>
    <property type="match status" value="1"/>
</dbReference>
<dbReference type="GO" id="GO:0005634">
    <property type="term" value="C:nucleus"/>
    <property type="evidence" value="ECO:0007669"/>
    <property type="project" value="TreeGrafter"/>
</dbReference>
<gene>
    <name evidence="11" type="ORF">DIABBA_LOCUS3874</name>
</gene>
<feature type="domain" description="Helicase ATP-binding" evidence="8">
    <location>
        <begin position="314"/>
        <end position="505"/>
    </location>
</feature>
<dbReference type="InterPro" id="IPR002464">
    <property type="entry name" value="DNA/RNA_helicase_DEAH_CS"/>
</dbReference>
<dbReference type="Gene3D" id="1.20.120.1080">
    <property type="match status" value="1"/>
</dbReference>
<dbReference type="SMART" id="SM00487">
    <property type="entry name" value="DEXDc"/>
    <property type="match status" value="1"/>
</dbReference>
<dbReference type="EC" id="3.6.4.13" evidence="1"/>
<dbReference type="GO" id="GO:0005524">
    <property type="term" value="F:ATP binding"/>
    <property type="evidence" value="ECO:0007669"/>
    <property type="project" value="UniProtKB-KW"/>
</dbReference>
<dbReference type="GO" id="GO:0003678">
    <property type="term" value="F:DNA helicase activity"/>
    <property type="evidence" value="ECO:0007669"/>
    <property type="project" value="TreeGrafter"/>
</dbReference>
<keyword evidence="6" id="KW-0694">RNA-binding</keyword>
<dbReference type="Pfam" id="PF00270">
    <property type="entry name" value="DEAD"/>
    <property type="match status" value="1"/>
</dbReference>
<dbReference type="InterPro" id="IPR011545">
    <property type="entry name" value="DEAD/DEAH_box_helicase_dom"/>
</dbReference>
<dbReference type="PANTHER" id="PTHR18934">
    <property type="entry name" value="ATP-DEPENDENT RNA HELICASE"/>
    <property type="match status" value="1"/>
</dbReference>
<feature type="domain" description="Helicase-associated" evidence="10">
    <location>
        <begin position="724"/>
        <end position="814"/>
    </location>
</feature>
<dbReference type="InterPro" id="IPR048333">
    <property type="entry name" value="HA2_WH"/>
</dbReference>
<evidence type="ECO:0000313" key="11">
    <source>
        <dbReference type="EMBL" id="CAH1260828.1"/>
    </source>
</evidence>
<dbReference type="GO" id="GO:0016787">
    <property type="term" value="F:hydrolase activity"/>
    <property type="evidence" value="ECO:0007669"/>
    <property type="project" value="UniProtKB-KW"/>
</dbReference>
<dbReference type="GO" id="GO:0003724">
    <property type="term" value="F:RNA helicase activity"/>
    <property type="evidence" value="ECO:0007669"/>
    <property type="project" value="UniProtKB-EC"/>
</dbReference>
<evidence type="ECO:0000256" key="7">
    <source>
        <dbReference type="ARBA" id="ARBA00060772"/>
    </source>
</evidence>
<keyword evidence="3" id="KW-0378">Hydrolase</keyword>
<comment type="similarity">
    <text evidence="7">Belongs to the DExH box helicase family.</text>
</comment>
<protein>
    <recommendedName>
        <fullName evidence="1">RNA helicase</fullName>
        <ecNumber evidence="1">3.6.4.13</ecNumber>
    </recommendedName>
</protein>
<dbReference type="InterPro" id="IPR001650">
    <property type="entry name" value="Helicase_C-like"/>
</dbReference>
<dbReference type="SMART" id="SM00490">
    <property type="entry name" value="HELICc"/>
    <property type="match status" value="1"/>
</dbReference>
<dbReference type="InterPro" id="IPR027417">
    <property type="entry name" value="P-loop_NTPase"/>
</dbReference>
<dbReference type="SMART" id="SM00847">
    <property type="entry name" value="HA2"/>
    <property type="match status" value="1"/>
</dbReference>
<evidence type="ECO:0000259" key="9">
    <source>
        <dbReference type="SMART" id="SM00490"/>
    </source>
</evidence>
<dbReference type="Proteomes" id="UP001153709">
    <property type="component" value="Chromosome 2"/>
</dbReference>
<dbReference type="EMBL" id="OU898277">
    <property type="protein sequence ID" value="CAH1260828.1"/>
    <property type="molecule type" value="Genomic_DNA"/>
</dbReference>
<dbReference type="CDD" id="cd18791">
    <property type="entry name" value="SF2_C_RHA"/>
    <property type="match status" value="1"/>
</dbReference>
<dbReference type="GO" id="GO:0005737">
    <property type="term" value="C:cytoplasm"/>
    <property type="evidence" value="ECO:0007669"/>
    <property type="project" value="TreeGrafter"/>
</dbReference>
<dbReference type="Pfam" id="PF04408">
    <property type="entry name" value="WHD_HA2"/>
    <property type="match status" value="1"/>
</dbReference>
<keyword evidence="2" id="KW-0547">Nucleotide-binding</keyword>